<feature type="coiled-coil region" evidence="1">
    <location>
        <begin position="274"/>
        <end position="301"/>
    </location>
</feature>
<dbReference type="EMBL" id="NPHW01004371">
    <property type="protein sequence ID" value="OXV08012.1"/>
    <property type="molecule type" value="Genomic_DNA"/>
</dbReference>
<evidence type="ECO:0000313" key="3">
    <source>
        <dbReference type="EMBL" id="OXV08012.1"/>
    </source>
</evidence>
<gene>
    <name evidence="3" type="ORF">Egran_04222</name>
</gene>
<sequence>MAGVYTCQKQQSERCRFFLWEDDAKSREKVLSNTRSDPNKTPSKPSTTTGLLTPETGSSRRTPLRWTGVEATPSKRRKTDMAFENDDIFDSLDVASEVFSGPLRQPNFNPQTRGQIKTSPRKRTRAEMEDETSALRLNTSSQTLGASIGTSSQPSRNSSQAENSPFGYPGLPTFRTPSSSNEAMFTPTQNSRYSSQNSLPEFPTTPTPIRHNDALTTNEAPEISSLAAEALVLLQFHDVELPSSARDGLVTLLDKLDVKIKGISRGREIVRIALKTKEDHIRELNDRIEALEMEKEMHKAVIAGLKISNGRL</sequence>
<accession>A0A232LV57</accession>
<reference evidence="3 4" key="1">
    <citation type="journal article" date="2015" name="Environ. Microbiol.">
        <title>Metagenome sequence of Elaphomyces granulatus from sporocarp tissue reveals Ascomycota ectomycorrhizal fingerprints of genome expansion and a Proteobacteria-rich microbiome.</title>
        <authorList>
            <person name="Quandt C.A."/>
            <person name="Kohler A."/>
            <person name="Hesse C.N."/>
            <person name="Sharpton T.J."/>
            <person name="Martin F."/>
            <person name="Spatafora J.W."/>
        </authorList>
    </citation>
    <scope>NUCLEOTIDE SEQUENCE [LARGE SCALE GENOMIC DNA]</scope>
    <source>
        <strain evidence="3 4">OSC145934</strain>
    </source>
</reference>
<organism evidence="3 4">
    <name type="scientific">Elaphomyces granulatus</name>
    <dbReference type="NCBI Taxonomy" id="519963"/>
    <lineage>
        <taxon>Eukaryota</taxon>
        <taxon>Fungi</taxon>
        <taxon>Dikarya</taxon>
        <taxon>Ascomycota</taxon>
        <taxon>Pezizomycotina</taxon>
        <taxon>Eurotiomycetes</taxon>
        <taxon>Eurotiomycetidae</taxon>
        <taxon>Eurotiales</taxon>
        <taxon>Elaphomycetaceae</taxon>
        <taxon>Elaphomyces</taxon>
    </lineage>
</organism>
<proteinExistence type="predicted"/>
<feature type="region of interest" description="Disordered" evidence="2">
    <location>
        <begin position="28"/>
        <end position="62"/>
    </location>
</feature>
<feature type="compositionally biased region" description="Polar residues" evidence="2">
    <location>
        <begin position="106"/>
        <end position="118"/>
    </location>
</feature>
<feature type="compositionally biased region" description="Polar residues" evidence="2">
    <location>
        <begin position="175"/>
        <end position="199"/>
    </location>
</feature>
<evidence type="ECO:0000256" key="1">
    <source>
        <dbReference type="SAM" id="Coils"/>
    </source>
</evidence>
<keyword evidence="4" id="KW-1185">Reference proteome</keyword>
<dbReference type="AlphaFoldDB" id="A0A232LV57"/>
<dbReference type="OrthoDB" id="430051at2759"/>
<evidence type="ECO:0000313" key="4">
    <source>
        <dbReference type="Proteomes" id="UP000243515"/>
    </source>
</evidence>
<feature type="compositionally biased region" description="Low complexity" evidence="2">
    <location>
        <begin position="40"/>
        <end position="53"/>
    </location>
</feature>
<feature type="region of interest" description="Disordered" evidence="2">
    <location>
        <begin position="100"/>
        <end position="209"/>
    </location>
</feature>
<keyword evidence="1" id="KW-0175">Coiled coil</keyword>
<protein>
    <recommendedName>
        <fullName evidence="5">Zinc finger GRF-type domain-containing protein</fullName>
    </recommendedName>
</protein>
<dbReference type="Proteomes" id="UP000243515">
    <property type="component" value="Unassembled WGS sequence"/>
</dbReference>
<evidence type="ECO:0008006" key="5">
    <source>
        <dbReference type="Google" id="ProtNLM"/>
    </source>
</evidence>
<evidence type="ECO:0000256" key="2">
    <source>
        <dbReference type="SAM" id="MobiDB-lite"/>
    </source>
</evidence>
<comment type="caution">
    <text evidence="3">The sequence shown here is derived from an EMBL/GenBank/DDBJ whole genome shotgun (WGS) entry which is preliminary data.</text>
</comment>
<name>A0A232LV57_9EURO</name>
<feature type="compositionally biased region" description="Polar residues" evidence="2">
    <location>
        <begin position="135"/>
        <end position="163"/>
    </location>
</feature>